<evidence type="ECO:0000256" key="1">
    <source>
        <dbReference type="SAM" id="MobiDB-lite"/>
    </source>
</evidence>
<keyword evidence="4" id="KW-1185">Reference proteome</keyword>
<dbReference type="Proteomes" id="UP000311382">
    <property type="component" value="Unassembled WGS sequence"/>
</dbReference>
<name>A0A5C5G2U5_9BASI</name>
<organism evidence="3 4">
    <name type="scientific">Rhodotorula diobovata</name>
    <dbReference type="NCBI Taxonomy" id="5288"/>
    <lineage>
        <taxon>Eukaryota</taxon>
        <taxon>Fungi</taxon>
        <taxon>Dikarya</taxon>
        <taxon>Basidiomycota</taxon>
        <taxon>Pucciniomycotina</taxon>
        <taxon>Microbotryomycetes</taxon>
        <taxon>Sporidiobolales</taxon>
        <taxon>Sporidiobolaceae</taxon>
        <taxon>Rhodotorula</taxon>
    </lineage>
</organism>
<gene>
    <name evidence="3" type="ORF">DMC30DRAFT_414882</name>
</gene>
<feature type="region of interest" description="Disordered" evidence="1">
    <location>
        <begin position="130"/>
        <end position="173"/>
    </location>
</feature>
<proteinExistence type="predicted"/>
<keyword evidence="2" id="KW-1133">Transmembrane helix</keyword>
<feature type="region of interest" description="Disordered" evidence="1">
    <location>
        <begin position="75"/>
        <end position="105"/>
    </location>
</feature>
<dbReference type="OrthoDB" id="2528788at2759"/>
<feature type="transmembrane region" description="Helical" evidence="2">
    <location>
        <begin position="41"/>
        <end position="63"/>
    </location>
</feature>
<feature type="compositionally biased region" description="Basic and acidic residues" evidence="1">
    <location>
        <begin position="75"/>
        <end position="87"/>
    </location>
</feature>
<keyword evidence="2" id="KW-0812">Transmembrane</keyword>
<protein>
    <submittedName>
        <fullName evidence="3">Voltage gated chloride channel domain-containing protein</fullName>
    </submittedName>
</protein>
<feature type="compositionally biased region" description="Gly residues" evidence="1">
    <location>
        <begin position="137"/>
        <end position="146"/>
    </location>
</feature>
<sequence>MSLLRDSAAGALVLSLLLLPAYFFLPSLVAPLVSTARALLSSFLWVCGLAIVGVFVLGTALFAEKAYRRWYLKEERPTPAPRSDDGVGRGGNLKTAHGTTQLATGSQIDAAAEKVIERLEQSSVGRLVRRKVRGATGKRGGGGGPGDVELKELKRGVAGTTAVRRAPPPPPPR</sequence>
<evidence type="ECO:0000313" key="4">
    <source>
        <dbReference type="Proteomes" id="UP000311382"/>
    </source>
</evidence>
<keyword evidence="2" id="KW-0472">Membrane</keyword>
<dbReference type="EMBL" id="SOZI01000021">
    <property type="protein sequence ID" value="TNY22729.1"/>
    <property type="molecule type" value="Genomic_DNA"/>
</dbReference>
<evidence type="ECO:0000313" key="3">
    <source>
        <dbReference type="EMBL" id="TNY22729.1"/>
    </source>
</evidence>
<accession>A0A5C5G2U5</accession>
<reference evidence="3 4" key="1">
    <citation type="submission" date="2019-03" db="EMBL/GenBank/DDBJ databases">
        <title>Rhodosporidium diobovatum UCD-FST 08-225 genome sequencing, assembly, and annotation.</title>
        <authorList>
            <person name="Fakankun I.U."/>
            <person name="Fristensky B."/>
            <person name="Levin D.B."/>
        </authorList>
    </citation>
    <scope>NUCLEOTIDE SEQUENCE [LARGE SCALE GENOMIC DNA]</scope>
    <source>
        <strain evidence="3 4">UCD-FST 08-225</strain>
    </source>
</reference>
<comment type="caution">
    <text evidence="3">The sequence shown here is derived from an EMBL/GenBank/DDBJ whole genome shotgun (WGS) entry which is preliminary data.</text>
</comment>
<evidence type="ECO:0000256" key="2">
    <source>
        <dbReference type="SAM" id="Phobius"/>
    </source>
</evidence>
<dbReference type="AlphaFoldDB" id="A0A5C5G2U5"/>